<accession>A0A3D4S5H2</accession>
<dbReference type="InterPro" id="IPR016181">
    <property type="entry name" value="Acyl_CoA_acyltransferase"/>
</dbReference>
<dbReference type="EMBL" id="DQHO01000019">
    <property type="protein sequence ID" value="HCS93712.1"/>
    <property type="molecule type" value="Genomic_DNA"/>
</dbReference>
<dbReference type="SUPFAM" id="SSF55729">
    <property type="entry name" value="Acyl-CoA N-acyltransferases (Nat)"/>
    <property type="match status" value="1"/>
</dbReference>
<name>A0A3D4S5H2_9ENTE</name>
<proteinExistence type="predicted"/>
<protein>
    <submittedName>
        <fullName evidence="2">N-acetyltransferase</fullName>
    </submittedName>
</protein>
<dbReference type="InterPro" id="IPR000182">
    <property type="entry name" value="GNAT_dom"/>
</dbReference>
<feature type="domain" description="N-acetyltransferase" evidence="1">
    <location>
        <begin position="4"/>
        <end position="173"/>
    </location>
</feature>
<keyword evidence="2" id="KW-0808">Transferase</keyword>
<sequence length="184" mass="21231">MAVIFTRLASKSDIPEIMAVVTEAKKLLKSEGNEQWPENYPNAEIFTEDIEKNYCYVLIVGHTIAGVATLWQEGDAPYENLTDGEWQNPSAPYSTIHRVAISSEFRGQNLTGILFSHLFSYSYENGFHNVRIDTHDYNKRMQHIMKKNGFEYRGKIIVDDTGKHEYSERLGFELNLPEPKDDRH</sequence>
<reference evidence="2 3" key="1">
    <citation type="journal article" date="2018" name="Nat. Biotechnol.">
        <title>A standardized bacterial taxonomy based on genome phylogeny substantially revises the tree of life.</title>
        <authorList>
            <person name="Parks D.H."/>
            <person name="Chuvochina M."/>
            <person name="Waite D.W."/>
            <person name="Rinke C."/>
            <person name="Skarshewski A."/>
            <person name="Chaumeil P.A."/>
            <person name="Hugenholtz P."/>
        </authorList>
    </citation>
    <scope>NUCLEOTIDE SEQUENCE [LARGE SCALE GENOMIC DNA]</scope>
    <source>
        <strain evidence="2">UBA11306</strain>
    </source>
</reference>
<evidence type="ECO:0000259" key="1">
    <source>
        <dbReference type="PROSITE" id="PS51186"/>
    </source>
</evidence>
<dbReference type="GO" id="GO:0016747">
    <property type="term" value="F:acyltransferase activity, transferring groups other than amino-acyl groups"/>
    <property type="evidence" value="ECO:0007669"/>
    <property type="project" value="InterPro"/>
</dbReference>
<gene>
    <name evidence="2" type="ORF">DIW15_03245</name>
</gene>
<dbReference type="STRING" id="1121105.GCA_000421665_01669"/>
<dbReference type="PROSITE" id="PS51186">
    <property type="entry name" value="GNAT"/>
    <property type="match status" value="1"/>
</dbReference>
<evidence type="ECO:0000313" key="2">
    <source>
        <dbReference type="EMBL" id="HCS93712.1"/>
    </source>
</evidence>
<organism evidence="2 3">
    <name type="scientific">Bavariicoccus seileri</name>
    <dbReference type="NCBI Taxonomy" id="549685"/>
    <lineage>
        <taxon>Bacteria</taxon>
        <taxon>Bacillati</taxon>
        <taxon>Bacillota</taxon>
        <taxon>Bacilli</taxon>
        <taxon>Lactobacillales</taxon>
        <taxon>Enterococcaceae</taxon>
        <taxon>Bavariicoccus</taxon>
    </lineage>
</organism>
<dbReference type="Gene3D" id="3.40.630.30">
    <property type="match status" value="1"/>
</dbReference>
<comment type="caution">
    <text evidence="2">The sequence shown here is derived from an EMBL/GenBank/DDBJ whole genome shotgun (WGS) entry which is preliminary data.</text>
</comment>
<dbReference type="Pfam" id="PF00583">
    <property type="entry name" value="Acetyltransf_1"/>
    <property type="match status" value="1"/>
</dbReference>
<dbReference type="AlphaFoldDB" id="A0A3D4S5H2"/>
<evidence type="ECO:0000313" key="3">
    <source>
        <dbReference type="Proteomes" id="UP000262195"/>
    </source>
</evidence>
<dbReference type="CDD" id="cd04301">
    <property type="entry name" value="NAT_SF"/>
    <property type="match status" value="1"/>
</dbReference>
<dbReference type="Proteomes" id="UP000262195">
    <property type="component" value="Unassembled WGS sequence"/>
</dbReference>